<feature type="transmembrane region" description="Helical" evidence="2">
    <location>
        <begin position="896"/>
        <end position="917"/>
    </location>
</feature>
<evidence type="ECO:0000256" key="3">
    <source>
        <dbReference type="SAM" id="SignalP"/>
    </source>
</evidence>
<keyword evidence="5" id="KW-1185">Reference proteome</keyword>
<feature type="compositionally biased region" description="Polar residues" evidence="1">
    <location>
        <begin position="402"/>
        <end position="413"/>
    </location>
</feature>
<accession>A0ABV4HZ13</accession>
<keyword evidence="2" id="KW-1133">Transmembrane helix</keyword>
<feature type="transmembrane region" description="Helical" evidence="2">
    <location>
        <begin position="923"/>
        <end position="941"/>
    </location>
</feature>
<dbReference type="Proteomes" id="UP001566476">
    <property type="component" value="Unassembled WGS sequence"/>
</dbReference>
<feature type="transmembrane region" description="Helical" evidence="2">
    <location>
        <begin position="726"/>
        <end position="747"/>
    </location>
</feature>
<name>A0ABV4HZ13_9ACTN</name>
<evidence type="ECO:0000313" key="5">
    <source>
        <dbReference type="Proteomes" id="UP001566476"/>
    </source>
</evidence>
<keyword evidence="2" id="KW-0472">Membrane</keyword>
<protein>
    <recommendedName>
        <fullName evidence="6">FtsX-like permease family protein</fullName>
    </recommendedName>
</protein>
<feature type="region of interest" description="Disordered" evidence="1">
    <location>
        <begin position="752"/>
        <end position="792"/>
    </location>
</feature>
<feature type="region of interest" description="Disordered" evidence="1">
    <location>
        <begin position="396"/>
        <end position="522"/>
    </location>
</feature>
<evidence type="ECO:0000256" key="2">
    <source>
        <dbReference type="SAM" id="Phobius"/>
    </source>
</evidence>
<evidence type="ECO:0000313" key="4">
    <source>
        <dbReference type="EMBL" id="MEZ0491505.1"/>
    </source>
</evidence>
<keyword evidence="2" id="KW-0812">Transmembrane</keyword>
<evidence type="ECO:0000256" key="1">
    <source>
        <dbReference type="SAM" id="MobiDB-lite"/>
    </source>
</evidence>
<feature type="compositionally biased region" description="Polar residues" evidence="1">
    <location>
        <begin position="472"/>
        <end position="481"/>
    </location>
</feature>
<dbReference type="EMBL" id="JBGGTQ010000002">
    <property type="protein sequence ID" value="MEZ0491505.1"/>
    <property type="molecule type" value="Genomic_DNA"/>
</dbReference>
<feature type="transmembrane region" description="Helical" evidence="2">
    <location>
        <begin position="696"/>
        <end position="720"/>
    </location>
</feature>
<keyword evidence="3" id="KW-0732">Signal</keyword>
<feature type="transmembrane region" description="Helical" evidence="2">
    <location>
        <begin position="804"/>
        <end position="824"/>
    </location>
</feature>
<feature type="chain" id="PRO_5045336097" description="FtsX-like permease family protein" evidence="3">
    <location>
        <begin position="24"/>
        <end position="954"/>
    </location>
</feature>
<organism evidence="4 5">
    <name type="scientific">Kineococcus mangrovi</name>
    <dbReference type="NCBI Taxonomy" id="1660183"/>
    <lineage>
        <taxon>Bacteria</taxon>
        <taxon>Bacillati</taxon>
        <taxon>Actinomycetota</taxon>
        <taxon>Actinomycetes</taxon>
        <taxon>Kineosporiales</taxon>
        <taxon>Kineosporiaceae</taxon>
        <taxon>Kineococcus</taxon>
    </lineage>
</organism>
<proteinExistence type="predicted"/>
<dbReference type="RefSeq" id="WP_370717547.1">
    <property type="nucleotide sequence ID" value="NZ_JBGGTQ010000002.1"/>
</dbReference>
<comment type="caution">
    <text evidence="4">The sequence shown here is derived from an EMBL/GenBank/DDBJ whole genome shotgun (WGS) entry which is preliminary data.</text>
</comment>
<gene>
    <name evidence="4" type="ORF">AB2L28_04570</name>
</gene>
<evidence type="ECO:0008006" key="6">
    <source>
        <dbReference type="Google" id="ProtNLM"/>
    </source>
</evidence>
<feature type="transmembrane region" description="Helical" evidence="2">
    <location>
        <begin position="836"/>
        <end position="866"/>
    </location>
</feature>
<feature type="compositionally biased region" description="Basic residues" evidence="1">
    <location>
        <begin position="768"/>
        <end position="779"/>
    </location>
</feature>
<sequence>MRLLAFVVSAAVLLLSAALDSRAAASLSQSLQDRARGRYDLVVTASAPDTTGRTLRPSTLGAAAGGNHLSLRQVQQVAAVPGVDVAAPVGTVLLPATGSAKGVLTVDLSDPALLPPGATASPTAAVTQVVRAGVTVTTRTAGGRDTVTTATRDYALDWSRWSGQTGQRPRAVSSDGDVGEARSVDLARDLRDTFGVGPAAPEVTAAAGEGVLRVPLPLAAVANTSLVLVDPTAERALLGDAGAFLDPLAQADDQIGAAHPSWDPGRTHPSGEGLAGLVESAVVSRPVPVLLPEDAAATAHVHVEVDVLAVPGGVAAAVLDRAGTGDVEGAAADLTRAGAAAATGAARTVYDGDVHGELSSADPRTLRASWPGSDPTAGEPWYWGLPLYDPLGPLSGAARRTPVTTQSETTPRTSLDGRGRAVRTVLGVEGYSGARARSAPRTSTQGTGGGGPAEADPAPGAATAPGAEADLSSPTAATTAEPSPGTDPFDTTPYPVGGYTDAELSPVTQGPAGLPLGYGEPADTLPGTFNGTGSPVTSAGRSATTAIASLRNAEEWGLTAPVDAVRVRVAATGGYTARTRSAIADVARRIEATGLHVTVVAGSSRGRLQVLVPAVPTGNGAGPQTLAPVRAEVAWPSLGAAADVSAGLSRTARTVLLLAAVAACLLLACVAALSLSARRQEGALLEQWGWRRRDVVWWEVGPDLWGVGLLSGTAAATAAWPGTGSAAPAAAVVTTAVVATLVSGAVLPLTSRRRSRRPPSARSGWVAARRRTRPRRAGHHPGLGVRTPAGTGLRWATRSPAGTAITSVALAMTCLSAGTAAQSIDEGLAVLGHTALGAAAVAATGATQSIVGVLALIASGVTLVSVRRLRVRRRRTDLAVLANAGWSHRDLSTATAVESAVAALPAVAATAVAAWVVDGPRSVGLITTCLTGVAVTVVTMASRSRDLEAETPRP</sequence>
<feature type="signal peptide" evidence="3">
    <location>
        <begin position="1"/>
        <end position="23"/>
    </location>
</feature>
<reference evidence="4 5" key="1">
    <citation type="submission" date="2024-07" db="EMBL/GenBank/DDBJ databases">
        <authorList>
            <person name="Thanompreechachai J."/>
            <person name="Duangmal K."/>
        </authorList>
    </citation>
    <scope>NUCLEOTIDE SEQUENCE [LARGE SCALE GENOMIC DNA]</scope>
    <source>
        <strain evidence="4 5">TBRC 1896</strain>
    </source>
</reference>
<feature type="transmembrane region" description="Helical" evidence="2">
    <location>
        <begin position="655"/>
        <end position="675"/>
    </location>
</feature>
<feature type="compositionally biased region" description="Low complexity" evidence="1">
    <location>
        <begin position="453"/>
        <end position="470"/>
    </location>
</feature>